<evidence type="ECO:0000256" key="1">
    <source>
        <dbReference type="ARBA" id="ARBA00022723"/>
    </source>
</evidence>
<dbReference type="Gene3D" id="3.30.40.10">
    <property type="entry name" value="Zinc/RING finger domain, C3HC4 (zinc finger)"/>
    <property type="match status" value="1"/>
</dbReference>
<organism evidence="5 6">
    <name type="scientific">Haemaphysalis longicornis</name>
    <name type="common">Bush tick</name>
    <dbReference type="NCBI Taxonomy" id="44386"/>
    <lineage>
        <taxon>Eukaryota</taxon>
        <taxon>Metazoa</taxon>
        <taxon>Ecdysozoa</taxon>
        <taxon>Arthropoda</taxon>
        <taxon>Chelicerata</taxon>
        <taxon>Arachnida</taxon>
        <taxon>Acari</taxon>
        <taxon>Parasitiformes</taxon>
        <taxon>Ixodida</taxon>
        <taxon>Ixodoidea</taxon>
        <taxon>Ixodidae</taxon>
        <taxon>Haemaphysalinae</taxon>
        <taxon>Haemaphysalis</taxon>
    </lineage>
</organism>
<dbReference type="GO" id="GO:0005164">
    <property type="term" value="F:tumor necrosis factor receptor binding"/>
    <property type="evidence" value="ECO:0007669"/>
    <property type="project" value="TreeGrafter"/>
</dbReference>
<dbReference type="SUPFAM" id="SSF49599">
    <property type="entry name" value="TRAF domain-like"/>
    <property type="match status" value="1"/>
</dbReference>
<dbReference type="AlphaFoldDB" id="A0A9J6FNM5"/>
<dbReference type="EMBL" id="JABSTR010000002">
    <property type="protein sequence ID" value="KAH9363604.1"/>
    <property type="molecule type" value="Genomic_DNA"/>
</dbReference>
<dbReference type="PROSITE" id="PS00518">
    <property type="entry name" value="ZF_RING_1"/>
    <property type="match status" value="1"/>
</dbReference>
<evidence type="ECO:0000313" key="5">
    <source>
        <dbReference type="EMBL" id="KAH9363604.1"/>
    </source>
</evidence>
<dbReference type="Gene3D" id="2.60.210.10">
    <property type="entry name" value="Apoptosis, Tumor Necrosis Factor Receptor Associated Protein 2, Chain A"/>
    <property type="match status" value="1"/>
</dbReference>
<sequence>MEAGGRLQTVCGFFCGLDWRPTVFEDALPNAVCSACGLVCPMSGLLPCRHVLCHRCYSQCVDEASCRCPVDARSHRNEDVTWTSLTTEILFRHRIRCWNARNGCSTVGPASDIIVHFNSLCQHHVVTCQRCHRTVPQKGVIDHLVSRYCCQEPPLASPTLEGVGATHLLQSLQSFDKKLTESTRLSLDAIKEIHKKQISLERDITAVRQFSREEIDILLGQLESRMANMCSENTAKVLTASWSIETLTTALRAASVNDKNDVRKAWEELLETINKRSGTDELLHVIKELVEKFTSVMAASKAIIEILSSSDSLRWTINGWSKMKDAKNRGEAAISWAENPGFFYGYSILPGAEIANIEGTLSLHLVFQICKGLYDQLLSWPFQKAIHFKVLHPNGRDCVVCEIPITKDSEHEALQMPSTAQRPVLIAGNGIPIQSLETNGYNLNDEIRIMFEVMP</sequence>
<evidence type="ECO:0000259" key="4">
    <source>
        <dbReference type="Pfam" id="PF21355"/>
    </source>
</evidence>
<dbReference type="InterPro" id="IPR017907">
    <property type="entry name" value="Znf_RING_CS"/>
</dbReference>
<reference evidence="5 6" key="1">
    <citation type="journal article" date="2020" name="Cell">
        <title>Large-Scale Comparative Analyses of Tick Genomes Elucidate Their Genetic Diversity and Vector Capacities.</title>
        <authorList>
            <consortium name="Tick Genome and Microbiome Consortium (TIGMIC)"/>
            <person name="Jia N."/>
            <person name="Wang J."/>
            <person name="Shi W."/>
            <person name="Du L."/>
            <person name="Sun Y."/>
            <person name="Zhan W."/>
            <person name="Jiang J.F."/>
            <person name="Wang Q."/>
            <person name="Zhang B."/>
            <person name="Ji P."/>
            <person name="Bell-Sakyi L."/>
            <person name="Cui X.M."/>
            <person name="Yuan T.T."/>
            <person name="Jiang B.G."/>
            <person name="Yang W.F."/>
            <person name="Lam T.T."/>
            <person name="Chang Q.C."/>
            <person name="Ding S.J."/>
            <person name="Wang X.J."/>
            <person name="Zhu J.G."/>
            <person name="Ruan X.D."/>
            <person name="Zhao L."/>
            <person name="Wei J.T."/>
            <person name="Ye R.Z."/>
            <person name="Que T.C."/>
            <person name="Du C.H."/>
            <person name="Zhou Y.H."/>
            <person name="Cheng J.X."/>
            <person name="Dai P.F."/>
            <person name="Guo W.B."/>
            <person name="Han X.H."/>
            <person name="Huang E.J."/>
            <person name="Li L.F."/>
            <person name="Wei W."/>
            <person name="Gao Y.C."/>
            <person name="Liu J.Z."/>
            <person name="Shao H.Z."/>
            <person name="Wang X."/>
            <person name="Wang C.C."/>
            <person name="Yang T.C."/>
            <person name="Huo Q.B."/>
            <person name="Li W."/>
            <person name="Chen H.Y."/>
            <person name="Chen S.E."/>
            <person name="Zhou L.G."/>
            <person name="Ni X.B."/>
            <person name="Tian J.H."/>
            <person name="Sheng Y."/>
            <person name="Liu T."/>
            <person name="Pan Y.S."/>
            <person name="Xia L.Y."/>
            <person name="Li J."/>
            <person name="Zhao F."/>
            <person name="Cao W.C."/>
        </authorList>
    </citation>
    <scope>NUCLEOTIDE SEQUENCE [LARGE SCALE GENOMIC DNA]</scope>
    <source>
        <strain evidence="5">HaeL-2018</strain>
    </source>
</reference>
<feature type="domain" description="TRAF1-6 MATH" evidence="4">
    <location>
        <begin position="361"/>
        <end position="449"/>
    </location>
</feature>
<dbReference type="Pfam" id="PF21355">
    <property type="entry name" value="TRAF-mep_MATH"/>
    <property type="match status" value="1"/>
</dbReference>
<dbReference type="InterPro" id="IPR008974">
    <property type="entry name" value="TRAF-like"/>
</dbReference>
<dbReference type="Proteomes" id="UP000821853">
    <property type="component" value="Chromosome 10"/>
</dbReference>
<dbReference type="PANTHER" id="PTHR10131">
    <property type="entry name" value="TNF RECEPTOR ASSOCIATED FACTOR"/>
    <property type="match status" value="1"/>
</dbReference>
<dbReference type="InterPro" id="IPR013083">
    <property type="entry name" value="Znf_RING/FYVE/PHD"/>
</dbReference>
<keyword evidence="3" id="KW-0862">Zinc</keyword>
<evidence type="ECO:0000256" key="2">
    <source>
        <dbReference type="ARBA" id="ARBA00022771"/>
    </source>
</evidence>
<dbReference type="GO" id="GO:0008270">
    <property type="term" value="F:zinc ion binding"/>
    <property type="evidence" value="ECO:0007669"/>
    <property type="project" value="UniProtKB-KW"/>
</dbReference>
<dbReference type="OrthoDB" id="10246446at2759"/>
<dbReference type="GO" id="GO:0009898">
    <property type="term" value="C:cytoplasmic side of plasma membrane"/>
    <property type="evidence" value="ECO:0007669"/>
    <property type="project" value="TreeGrafter"/>
</dbReference>
<dbReference type="OMA" id="QRCHTAM"/>
<proteinExistence type="predicted"/>
<accession>A0A9J6FNM5</accession>
<evidence type="ECO:0000256" key="3">
    <source>
        <dbReference type="ARBA" id="ARBA00022833"/>
    </source>
</evidence>
<comment type="caution">
    <text evidence="5">The sequence shown here is derived from an EMBL/GenBank/DDBJ whole genome shotgun (WGS) entry which is preliminary data.</text>
</comment>
<keyword evidence="2" id="KW-0863">Zinc-finger</keyword>
<dbReference type="InterPro" id="IPR049342">
    <property type="entry name" value="TRAF1-6_MATH_dom"/>
</dbReference>
<keyword evidence="6" id="KW-1185">Reference proteome</keyword>
<dbReference type="GO" id="GO:0043122">
    <property type="term" value="P:regulation of canonical NF-kappaB signal transduction"/>
    <property type="evidence" value="ECO:0007669"/>
    <property type="project" value="TreeGrafter"/>
</dbReference>
<dbReference type="PANTHER" id="PTHR10131:SF138">
    <property type="entry name" value="RE66324P"/>
    <property type="match status" value="1"/>
</dbReference>
<evidence type="ECO:0000313" key="6">
    <source>
        <dbReference type="Proteomes" id="UP000821853"/>
    </source>
</evidence>
<dbReference type="VEuPathDB" id="VectorBase:HLOH_043890"/>
<gene>
    <name evidence="5" type="ORF">HPB48_018273</name>
</gene>
<keyword evidence="1" id="KW-0479">Metal-binding</keyword>
<protein>
    <recommendedName>
        <fullName evidence="4">TRAF1-6 MATH domain-containing protein</fullName>
    </recommendedName>
</protein>
<name>A0A9J6FNM5_HAELO</name>
<dbReference type="CDD" id="cd16449">
    <property type="entry name" value="RING-HC"/>
    <property type="match status" value="1"/>
</dbReference>